<dbReference type="VEuPathDB" id="FungiDB:HMPREF1541_02959"/>
<dbReference type="Proteomes" id="UP000030752">
    <property type="component" value="Unassembled WGS sequence"/>
</dbReference>
<evidence type="ECO:0000313" key="3">
    <source>
        <dbReference type="Proteomes" id="UP000030752"/>
    </source>
</evidence>
<dbReference type="Pfam" id="PF00106">
    <property type="entry name" value="adh_short"/>
    <property type="match status" value="1"/>
</dbReference>
<evidence type="ECO:0008006" key="4">
    <source>
        <dbReference type="Google" id="ProtNLM"/>
    </source>
</evidence>
<dbReference type="InParanoid" id="W2RXH9"/>
<dbReference type="eggNOG" id="ENOG502S0SX">
    <property type="taxonomic scope" value="Eukaryota"/>
</dbReference>
<evidence type="ECO:0000313" key="2">
    <source>
        <dbReference type="EMBL" id="ETN41025.1"/>
    </source>
</evidence>
<dbReference type="InterPro" id="IPR036291">
    <property type="entry name" value="NAD(P)-bd_dom_sf"/>
</dbReference>
<dbReference type="Gene3D" id="3.40.50.720">
    <property type="entry name" value="NAD(P)-binding Rossmann-like Domain"/>
    <property type="match status" value="1"/>
</dbReference>
<dbReference type="OrthoDB" id="2898509at2759"/>
<dbReference type="InterPro" id="IPR002347">
    <property type="entry name" value="SDR_fam"/>
</dbReference>
<keyword evidence="3" id="KW-1185">Reference proteome</keyword>
<dbReference type="SUPFAM" id="SSF51735">
    <property type="entry name" value="NAD(P)-binding Rossmann-fold domains"/>
    <property type="match status" value="1"/>
</dbReference>
<sequence length="280" mass="30056">MVSLPLVESSNALISSTLPGPLTAIFVGGTKGIGAHTLRAFARHTAALAPTVYLIARSPAAGAAVVAECRALCPSGTFVFMPADVGLMREVDRVCAEIAARERSVNVVFMSQGSFDLYARTDEGLGVMGSLAYYSRVRFARQLLPLLQRAEGLRRVVNVFTGTKEGPLDQEDIDCLRLKGPSGIMKARGHAASLLTLGLECLAQEAPDVGFVHNFPGFVNTDLGDTMPGLMGVAMRAMGRLVGTWKALSVLQGIGRMGWPWRAWIWPRGRTGRREVACIQ</sequence>
<reference evidence="2 3" key="1">
    <citation type="submission" date="2013-03" db="EMBL/GenBank/DDBJ databases">
        <title>The Genome Sequence of Phialophora europaea CBS 101466.</title>
        <authorList>
            <consortium name="The Broad Institute Genomics Platform"/>
            <person name="Cuomo C."/>
            <person name="de Hoog S."/>
            <person name="Gorbushina A."/>
            <person name="Walker B."/>
            <person name="Young S.K."/>
            <person name="Zeng Q."/>
            <person name="Gargeya S."/>
            <person name="Fitzgerald M."/>
            <person name="Haas B."/>
            <person name="Abouelleil A."/>
            <person name="Allen A.W."/>
            <person name="Alvarado L."/>
            <person name="Arachchi H.M."/>
            <person name="Berlin A.M."/>
            <person name="Chapman S.B."/>
            <person name="Gainer-Dewar J."/>
            <person name="Goldberg J."/>
            <person name="Griggs A."/>
            <person name="Gujja S."/>
            <person name="Hansen M."/>
            <person name="Howarth C."/>
            <person name="Imamovic A."/>
            <person name="Ireland A."/>
            <person name="Larimer J."/>
            <person name="McCowan C."/>
            <person name="Murphy C."/>
            <person name="Pearson M."/>
            <person name="Poon T.W."/>
            <person name="Priest M."/>
            <person name="Roberts A."/>
            <person name="Saif S."/>
            <person name="Shea T."/>
            <person name="Sisk P."/>
            <person name="Sykes S."/>
            <person name="Wortman J."/>
            <person name="Nusbaum C."/>
            <person name="Birren B."/>
        </authorList>
    </citation>
    <scope>NUCLEOTIDE SEQUENCE [LARGE SCALE GENOMIC DNA]</scope>
    <source>
        <strain evidence="2 3">CBS 101466</strain>
    </source>
</reference>
<accession>W2RXH9</accession>
<organism evidence="2 3">
    <name type="scientific">Cyphellophora europaea (strain CBS 101466)</name>
    <name type="common">Phialophora europaea</name>
    <dbReference type="NCBI Taxonomy" id="1220924"/>
    <lineage>
        <taxon>Eukaryota</taxon>
        <taxon>Fungi</taxon>
        <taxon>Dikarya</taxon>
        <taxon>Ascomycota</taxon>
        <taxon>Pezizomycotina</taxon>
        <taxon>Eurotiomycetes</taxon>
        <taxon>Chaetothyriomycetidae</taxon>
        <taxon>Chaetothyriales</taxon>
        <taxon>Cyphellophoraceae</taxon>
        <taxon>Cyphellophora</taxon>
    </lineage>
</organism>
<evidence type="ECO:0000256" key="1">
    <source>
        <dbReference type="ARBA" id="ARBA00023002"/>
    </source>
</evidence>
<dbReference type="EMBL" id="KB822719">
    <property type="protein sequence ID" value="ETN41025.1"/>
    <property type="molecule type" value="Genomic_DNA"/>
</dbReference>
<dbReference type="AlphaFoldDB" id="W2RXH9"/>
<name>W2RXH9_CYPE1</name>
<dbReference type="GeneID" id="19970298"/>
<dbReference type="RefSeq" id="XP_008715534.1">
    <property type="nucleotide sequence ID" value="XM_008717312.1"/>
</dbReference>
<proteinExistence type="predicted"/>
<dbReference type="GO" id="GO:0016491">
    <property type="term" value="F:oxidoreductase activity"/>
    <property type="evidence" value="ECO:0007669"/>
    <property type="project" value="UniProtKB-KW"/>
</dbReference>
<protein>
    <recommendedName>
        <fullName evidence="4">Ketoreductase (KR) domain-containing protein</fullName>
    </recommendedName>
</protein>
<dbReference type="InterPro" id="IPR052228">
    <property type="entry name" value="Sec_Metab_Biosynth_Oxidored"/>
</dbReference>
<keyword evidence="1" id="KW-0560">Oxidoreductase</keyword>
<dbReference type="PANTHER" id="PTHR47534">
    <property type="entry name" value="YALI0E05731P"/>
    <property type="match status" value="1"/>
</dbReference>
<dbReference type="HOGENOM" id="CLU_044999_0_1_1"/>
<dbReference type="PANTHER" id="PTHR47534:SF3">
    <property type="entry name" value="ALCOHOL DEHYDROGENASE-LIKE C-TERMINAL DOMAIN-CONTAINING PROTEIN"/>
    <property type="match status" value="1"/>
</dbReference>
<gene>
    <name evidence="2" type="ORF">HMPREF1541_02959</name>
</gene>